<evidence type="ECO:0000256" key="3">
    <source>
        <dbReference type="ARBA" id="ARBA00023015"/>
    </source>
</evidence>
<evidence type="ECO:0000313" key="11">
    <source>
        <dbReference type="Proteomes" id="UP000655225"/>
    </source>
</evidence>
<gene>
    <name evidence="10" type="ORF">HHK36_025659</name>
</gene>
<protein>
    <submittedName>
        <fullName evidence="10">Uncharacterized protein</fullName>
    </submittedName>
</protein>
<dbReference type="FunFam" id="1.10.10.60:FF:000010">
    <property type="entry name" value="Transcriptional activator Myb isoform A"/>
    <property type="match status" value="1"/>
</dbReference>
<dbReference type="Pfam" id="PF00249">
    <property type="entry name" value="Myb_DNA-binding"/>
    <property type="match status" value="3"/>
</dbReference>
<dbReference type="InterPro" id="IPR009057">
    <property type="entry name" value="Homeodomain-like_sf"/>
</dbReference>
<comment type="subcellular location">
    <subcellularLocation>
        <location evidence="1">Nucleus</location>
    </subcellularLocation>
</comment>
<evidence type="ECO:0000313" key="10">
    <source>
        <dbReference type="EMBL" id="KAF8388975.1"/>
    </source>
</evidence>
<name>A0A834YJ59_TETSI</name>
<feature type="region of interest" description="Disordered" evidence="7">
    <location>
        <begin position="220"/>
        <end position="251"/>
    </location>
</feature>
<feature type="domain" description="Myb-like" evidence="8">
    <location>
        <begin position="145"/>
        <end position="195"/>
    </location>
</feature>
<feature type="domain" description="Myb-like" evidence="8">
    <location>
        <begin position="93"/>
        <end position="144"/>
    </location>
</feature>
<feature type="domain" description="HTH myb-type" evidence="9">
    <location>
        <begin position="41"/>
        <end position="92"/>
    </location>
</feature>
<dbReference type="SUPFAM" id="SSF46689">
    <property type="entry name" value="Homeodomain-like"/>
    <property type="match status" value="2"/>
</dbReference>
<evidence type="ECO:0000256" key="2">
    <source>
        <dbReference type="ARBA" id="ARBA00022737"/>
    </source>
</evidence>
<feature type="domain" description="Myb-like" evidence="8">
    <location>
        <begin position="41"/>
        <end position="92"/>
    </location>
</feature>
<dbReference type="PROSITE" id="PS50090">
    <property type="entry name" value="MYB_LIKE"/>
    <property type="match status" value="3"/>
</dbReference>
<dbReference type="PROSITE" id="PS51294">
    <property type="entry name" value="HTH_MYB"/>
    <property type="match status" value="3"/>
</dbReference>
<feature type="region of interest" description="Disordered" evidence="7">
    <location>
        <begin position="324"/>
        <end position="350"/>
    </location>
</feature>
<dbReference type="FunFam" id="1.10.10.60:FF:000324">
    <property type="entry name" value="Transcription factor MYB3R-2"/>
    <property type="match status" value="1"/>
</dbReference>
<feature type="compositionally biased region" description="Polar residues" evidence="7">
    <location>
        <begin position="224"/>
        <end position="238"/>
    </location>
</feature>
<dbReference type="InterPro" id="IPR050560">
    <property type="entry name" value="MYB_TF"/>
</dbReference>
<dbReference type="GO" id="GO:0000981">
    <property type="term" value="F:DNA-binding transcription factor activity, RNA polymerase II-specific"/>
    <property type="evidence" value="ECO:0007669"/>
    <property type="project" value="TreeGrafter"/>
</dbReference>
<feature type="domain" description="HTH myb-type" evidence="9">
    <location>
        <begin position="149"/>
        <end position="199"/>
    </location>
</feature>
<evidence type="ECO:0000256" key="1">
    <source>
        <dbReference type="ARBA" id="ARBA00004123"/>
    </source>
</evidence>
<keyword evidence="11" id="KW-1185">Reference proteome</keyword>
<dbReference type="GO" id="GO:0000978">
    <property type="term" value="F:RNA polymerase II cis-regulatory region sequence-specific DNA binding"/>
    <property type="evidence" value="ECO:0007669"/>
    <property type="project" value="TreeGrafter"/>
</dbReference>
<dbReference type="AlphaFoldDB" id="A0A834YJ59"/>
<evidence type="ECO:0000256" key="4">
    <source>
        <dbReference type="ARBA" id="ARBA00023125"/>
    </source>
</evidence>
<dbReference type="PANTHER" id="PTHR45614">
    <property type="entry name" value="MYB PROTEIN-RELATED"/>
    <property type="match status" value="1"/>
</dbReference>
<dbReference type="EMBL" id="JABCRI010000019">
    <property type="protein sequence ID" value="KAF8388975.1"/>
    <property type="molecule type" value="Genomic_DNA"/>
</dbReference>
<feature type="compositionally biased region" description="Polar residues" evidence="7">
    <location>
        <begin position="1021"/>
        <end position="1031"/>
    </location>
</feature>
<organism evidence="10 11">
    <name type="scientific">Tetracentron sinense</name>
    <name type="common">Spur-leaf</name>
    <dbReference type="NCBI Taxonomy" id="13715"/>
    <lineage>
        <taxon>Eukaryota</taxon>
        <taxon>Viridiplantae</taxon>
        <taxon>Streptophyta</taxon>
        <taxon>Embryophyta</taxon>
        <taxon>Tracheophyta</taxon>
        <taxon>Spermatophyta</taxon>
        <taxon>Magnoliopsida</taxon>
        <taxon>Trochodendrales</taxon>
        <taxon>Trochodendraceae</taxon>
        <taxon>Tetracentron</taxon>
    </lineage>
</organism>
<feature type="region of interest" description="Disordered" evidence="7">
    <location>
        <begin position="1013"/>
        <end position="1032"/>
    </location>
</feature>
<accession>A0A834YJ59</accession>
<proteinExistence type="predicted"/>
<feature type="domain" description="HTH myb-type" evidence="9">
    <location>
        <begin position="93"/>
        <end position="148"/>
    </location>
</feature>
<dbReference type="PANTHER" id="PTHR45614:SF123">
    <property type="entry name" value="MYB DNA-BINDING DOMAIN SUPERFAMILY PROTEIN-RELATED"/>
    <property type="match status" value="1"/>
</dbReference>
<dbReference type="SMART" id="SM00717">
    <property type="entry name" value="SANT"/>
    <property type="match status" value="3"/>
</dbReference>
<dbReference type="InterPro" id="IPR017930">
    <property type="entry name" value="Myb_dom"/>
</dbReference>
<keyword evidence="3" id="KW-0805">Transcription regulation</keyword>
<dbReference type="GO" id="GO:0005634">
    <property type="term" value="C:nucleus"/>
    <property type="evidence" value="ECO:0007669"/>
    <property type="project" value="UniProtKB-SubCell"/>
</dbReference>
<feature type="compositionally biased region" description="Polar residues" evidence="7">
    <location>
        <begin position="338"/>
        <end position="350"/>
    </location>
</feature>
<feature type="region of interest" description="Disordered" evidence="7">
    <location>
        <begin position="1"/>
        <end position="49"/>
    </location>
</feature>
<keyword evidence="2" id="KW-0677">Repeat</keyword>
<feature type="compositionally biased region" description="Polar residues" evidence="7">
    <location>
        <begin position="1"/>
        <end position="10"/>
    </location>
</feature>
<reference evidence="10 11" key="1">
    <citation type="submission" date="2020-04" db="EMBL/GenBank/DDBJ databases">
        <title>Plant Genome Project.</title>
        <authorList>
            <person name="Zhang R.-G."/>
        </authorList>
    </citation>
    <scope>NUCLEOTIDE SEQUENCE [LARGE SCALE GENOMIC DNA]</scope>
    <source>
        <strain evidence="10">YNK0</strain>
        <tissue evidence="10">Leaf</tissue>
    </source>
</reference>
<dbReference type="OrthoDB" id="2143914at2759"/>
<evidence type="ECO:0000259" key="8">
    <source>
        <dbReference type="PROSITE" id="PS50090"/>
    </source>
</evidence>
<keyword evidence="5" id="KW-0804">Transcription</keyword>
<comment type="caution">
    <text evidence="10">The sequence shown here is derived from an EMBL/GenBank/DDBJ whole genome shotgun (WGS) entry which is preliminary data.</text>
</comment>
<dbReference type="Proteomes" id="UP000655225">
    <property type="component" value="Unassembled WGS sequence"/>
</dbReference>
<evidence type="ECO:0000256" key="5">
    <source>
        <dbReference type="ARBA" id="ARBA00023163"/>
    </source>
</evidence>
<dbReference type="Gene3D" id="1.10.10.60">
    <property type="entry name" value="Homeodomain-like"/>
    <property type="match status" value="3"/>
</dbReference>
<dbReference type="InterPro" id="IPR001005">
    <property type="entry name" value="SANT/Myb"/>
</dbReference>
<evidence type="ECO:0000259" key="9">
    <source>
        <dbReference type="PROSITE" id="PS51294"/>
    </source>
</evidence>
<sequence>MASDRTNSASRAEVSFTAPPDGASDGFQKMRPSHGRTSGPTRRSTKGQWTAEEDALLCRAVQRFKGRNWKKIAECFADRTDVQCLHRWQKVLNPELVKGPWSKEEDDIIIDLVNKYGAKKWSTIAQALPGRIGKQCRERWHNHLNPAINKEAWTQEEELALIHAHQVYGNKWAELTKVLPGRTDNAIKNHWNSSVKKKLDSYLASGLLAQFQGLPHVGNPNHFVPSSSLRMQQSSGDNSDPKDGTEAEEISECSQGSTALGCSQSECDMANAIVHARDKVKAIEESGQIKGQSSSSSSCSKIYCTSLEEVAGAIPEIPHGVATPVKSSKQTLSHEAETSGGNDCQFSSHELPSTSSLELVQESSGLFETSSHYIGVDGNHERRSVHLQSSMGFNASTSMGNRIAGFDQPEQLLIPEGDYCGITFSDAGSRECFPFENSTKCSNIIDLDGFTNSLLCQSNIQCSGTTTTLASESYYPLGSDMLGTSSCCQDFYSNLPVLFHDDGKLIFSRECNNEVRDVSGGTQESKLITGSVDGFIYPNGSVNFHCDGDKGNTDLPMVDQAKNASKSVPADNFGLLGTLPSMDETTTVHTEQHSGTLFYEPPRFPSFDIPFVSCDLIPSGGDLQQAYSPLGIRQLMMSSMNCSTPYRFWDSPSRNDSPDVVLKSAAKSFISTPSILKKRQRELLSPFQERKSEKKLERDVNFGPFCTSNLTKDFSSLDAIFYDNGACGASLSSIDGALLSPSYYQKKNSRNSTRDKENLEHAFEEIKDGTAMLDVRISEKEFDTSKSQDKVKQGTDGIDAKVAKVDTDTTIKTLQRPPGILVEHNINDLLFFSPDRDGYPTNRALGVGSRTPRNQYSTSLVTTSNQGGLSESSSGNQYISVVVSPTVFEKKHERNLVPLTTSVQCAPSSNLLEGAFENAEHADMENFSIFGDTPAMKRGIESPSAWKSPWFMNSFLPGPRVDTDITIEDIEFFMSPGDRSYDAIGLMRQLSEHTAPAVAEAQEVLAKENLELPLKERRSSDQNSAQENNHFPDNEVENFIPLLLGALVMTGLSKRSNVFLISVDVGHLREQRTGNPLGLQLQYPSQVPLPI</sequence>
<dbReference type="OMA" id="EFLAPPY"/>
<dbReference type="CDD" id="cd00167">
    <property type="entry name" value="SANT"/>
    <property type="match status" value="3"/>
</dbReference>
<evidence type="ECO:0000256" key="7">
    <source>
        <dbReference type="SAM" id="MobiDB-lite"/>
    </source>
</evidence>
<keyword evidence="6" id="KW-0539">Nucleus</keyword>
<evidence type="ECO:0000256" key="6">
    <source>
        <dbReference type="ARBA" id="ARBA00023242"/>
    </source>
</evidence>
<feature type="compositionally biased region" description="Polar residues" evidence="7">
    <location>
        <begin position="35"/>
        <end position="48"/>
    </location>
</feature>
<dbReference type="FunFam" id="1.10.10.60:FF:000016">
    <property type="entry name" value="Transcriptional activator Myb isoform A"/>
    <property type="match status" value="1"/>
</dbReference>
<keyword evidence="4" id="KW-0238">DNA-binding</keyword>